<feature type="domain" description="ABC transporter" evidence="4">
    <location>
        <begin position="2"/>
        <end position="228"/>
    </location>
</feature>
<dbReference type="OrthoDB" id="9808363at2"/>
<gene>
    <name evidence="5" type="ORF">SAMN05444349_12362</name>
</gene>
<evidence type="ECO:0000256" key="2">
    <source>
        <dbReference type="ARBA" id="ARBA00022741"/>
    </source>
</evidence>
<keyword evidence="1" id="KW-0813">Transport</keyword>
<keyword evidence="3 5" id="KW-0067">ATP-binding</keyword>
<sequence length="281" mass="31935">MITVENLSFSYRKSKHSVLHDFSLSLEKGRVYGLLGKNGAGKSTLLYLMSGLLTPKGGRVMFHDTDVRRRLPVTLRDMFLVPEEFDLPSVPLMSYVRLNSLFYPRFSKEDMMKYLHYFEMEMDINLGALSMGQKKKVFMSFALATNTSLLLMDEPTNGLDIPSKSQFRKFIASGMSEDKTIVISTHQVRDIDKSLDHVVVMDKSQVLLNESTTRITEKLLFTESEDRELAKNALFAAPSIQGNSLMLVNEHEEESDINLELLFNAILSSPEKLSQLFNSQN</sequence>
<dbReference type="Gene3D" id="3.40.50.300">
    <property type="entry name" value="P-loop containing nucleotide triphosphate hydrolases"/>
    <property type="match status" value="1"/>
</dbReference>
<keyword evidence="2" id="KW-0547">Nucleotide-binding</keyword>
<dbReference type="SMART" id="SM00382">
    <property type="entry name" value="AAA"/>
    <property type="match status" value="1"/>
</dbReference>
<dbReference type="GO" id="GO:0005524">
    <property type="term" value="F:ATP binding"/>
    <property type="evidence" value="ECO:0007669"/>
    <property type="project" value="UniProtKB-KW"/>
</dbReference>
<protein>
    <submittedName>
        <fullName evidence="5">ABC-2 type transport system ATP-binding protein</fullName>
    </submittedName>
</protein>
<dbReference type="PANTHER" id="PTHR42939:SF1">
    <property type="entry name" value="ABC TRANSPORTER ATP-BINDING PROTEIN ALBC-RELATED"/>
    <property type="match status" value="1"/>
</dbReference>
<dbReference type="InterPro" id="IPR027417">
    <property type="entry name" value="P-loop_NTPase"/>
</dbReference>
<dbReference type="AlphaFoldDB" id="A0A1M5CCD5"/>
<keyword evidence="6" id="KW-1185">Reference proteome</keyword>
<evidence type="ECO:0000259" key="4">
    <source>
        <dbReference type="PROSITE" id="PS50893"/>
    </source>
</evidence>
<accession>A0A1M5CCD5</accession>
<dbReference type="RefSeq" id="WP_025075187.1">
    <property type="nucleotide sequence ID" value="NZ_FQVD01000023.1"/>
</dbReference>
<dbReference type="PROSITE" id="PS50893">
    <property type="entry name" value="ABC_TRANSPORTER_2"/>
    <property type="match status" value="1"/>
</dbReference>
<proteinExistence type="predicted"/>
<evidence type="ECO:0000256" key="3">
    <source>
        <dbReference type="ARBA" id="ARBA00022840"/>
    </source>
</evidence>
<dbReference type="CDD" id="cd03230">
    <property type="entry name" value="ABC_DR_subfamily_A"/>
    <property type="match status" value="1"/>
</dbReference>
<dbReference type="GO" id="GO:0016887">
    <property type="term" value="F:ATP hydrolysis activity"/>
    <property type="evidence" value="ECO:0007669"/>
    <property type="project" value="InterPro"/>
</dbReference>
<evidence type="ECO:0000313" key="5">
    <source>
        <dbReference type="EMBL" id="SHF52082.1"/>
    </source>
</evidence>
<dbReference type="InterPro" id="IPR003593">
    <property type="entry name" value="AAA+_ATPase"/>
</dbReference>
<organism evidence="5 6">
    <name type="scientific">Bacteroides faecichinchillae</name>
    <dbReference type="NCBI Taxonomy" id="871325"/>
    <lineage>
        <taxon>Bacteria</taxon>
        <taxon>Pseudomonadati</taxon>
        <taxon>Bacteroidota</taxon>
        <taxon>Bacteroidia</taxon>
        <taxon>Bacteroidales</taxon>
        <taxon>Bacteroidaceae</taxon>
        <taxon>Bacteroides</taxon>
    </lineage>
</organism>
<evidence type="ECO:0000256" key="1">
    <source>
        <dbReference type="ARBA" id="ARBA00022448"/>
    </source>
</evidence>
<dbReference type="PANTHER" id="PTHR42939">
    <property type="entry name" value="ABC TRANSPORTER ATP-BINDING PROTEIN ALBC-RELATED"/>
    <property type="match status" value="1"/>
</dbReference>
<reference evidence="5 6" key="1">
    <citation type="submission" date="2016-11" db="EMBL/GenBank/DDBJ databases">
        <authorList>
            <person name="Jaros S."/>
            <person name="Januszkiewicz K."/>
            <person name="Wedrychowicz H."/>
        </authorList>
    </citation>
    <scope>NUCLEOTIDE SEQUENCE [LARGE SCALE GENOMIC DNA]</scope>
    <source>
        <strain evidence="5 6">DSM 26883</strain>
    </source>
</reference>
<dbReference type="Proteomes" id="UP000184436">
    <property type="component" value="Unassembled WGS sequence"/>
</dbReference>
<dbReference type="EMBL" id="FQVD01000023">
    <property type="protein sequence ID" value="SHF52082.1"/>
    <property type="molecule type" value="Genomic_DNA"/>
</dbReference>
<dbReference type="InterPro" id="IPR051782">
    <property type="entry name" value="ABC_Transporter_VariousFunc"/>
</dbReference>
<dbReference type="SUPFAM" id="SSF52540">
    <property type="entry name" value="P-loop containing nucleoside triphosphate hydrolases"/>
    <property type="match status" value="1"/>
</dbReference>
<dbReference type="STRING" id="871325.SAMN05444349_12362"/>
<evidence type="ECO:0000313" key="6">
    <source>
        <dbReference type="Proteomes" id="UP000184436"/>
    </source>
</evidence>
<name>A0A1M5CCD5_9BACE</name>
<dbReference type="Pfam" id="PF00005">
    <property type="entry name" value="ABC_tran"/>
    <property type="match status" value="1"/>
</dbReference>
<dbReference type="InterPro" id="IPR003439">
    <property type="entry name" value="ABC_transporter-like_ATP-bd"/>
</dbReference>